<dbReference type="EMBL" id="CM047897">
    <property type="protein sequence ID" value="KAJ0111214.1"/>
    <property type="molecule type" value="Genomic_DNA"/>
</dbReference>
<accession>A0ACC1C6F4</accession>
<protein>
    <submittedName>
        <fullName evidence="1">Uncharacterized protein</fullName>
    </submittedName>
</protein>
<dbReference type="Proteomes" id="UP001164250">
    <property type="component" value="Chromosome 1"/>
</dbReference>
<comment type="caution">
    <text evidence="1">The sequence shown here is derived from an EMBL/GenBank/DDBJ whole genome shotgun (WGS) entry which is preliminary data.</text>
</comment>
<proteinExistence type="predicted"/>
<evidence type="ECO:0000313" key="1">
    <source>
        <dbReference type="EMBL" id="KAJ0111214.1"/>
    </source>
</evidence>
<reference evidence="2" key="1">
    <citation type="journal article" date="2023" name="G3 (Bethesda)">
        <title>Genome assembly and association tests identify interacting loci associated with vigor, precocity, and sex in interspecific pistachio rootstocks.</title>
        <authorList>
            <person name="Palmer W."/>
            <person name="Jacygrad E."/>
            <person name="Sagayaradj S."/>
            <person name="Cavanaugh K."/>
            <person name="Han R."/>
            <person name="Bertier L."/>
            <person name="Beede B."/>
            <person name="Kafkas S."/>
            <person name="Golino D."/>
            <person name="Preece J."/>
            <person name="Michelmore R."/>
        </authorList>
    </citation>
    <scope>NUCLEOTIDE SEQUENCE [LARGE SCALE GENOMIC DNA]</scope>
</reference>
<sequence length="165" mass="18961">MIGLLQVDYQSKNVSPFDTYPINMWVFLAATCIYCVGLATNWELQNHPTTYFKIISKVTLSSGALASVTLASVLVPPLIGWLTLCLWTILPLALARDLLKQIYEWLKQRIYNTLFMCRVRFNTLWECLTLKKQHLPTYNNFSCLNLALILEECSLKSCCVLSCYY</sequence>
<evidence type="ECO:0000313" key="2">
    <source>
        <dbReference type="Proteomes" id="UP001164250"/>
    </source>
</evidence>
<organism evidence="1 2">
    <name type="scientific">Pistacia atlantica</name>
    <dbReference type="NCBI Taxonomy" id="434234"/>
    <lineage>
        <taxon>Eukaryota</taxon>
        <taxon>Viridiplantae</taxon>
        <taxon>Streptophyta</taxon>
        <taxon>Embryophyta</taxon>
        <taxon>Tracheophyta</taxon>
        <taxon>Spermatophyta</taxon>
        <taxon>Magnoliopsida</taxon>
        <taxon>eudicotyledons</taxon>
        <taxon>Gunneridae</taxon>
        <taxon>Pentapetalae</taxon>
        <taxon>rosids</taxon>
        <taxon>malvids</taxon>
        <taxon>Sapindales</taxon>
        <taxon>Anacardiaceae</taxon>
        <taxon>Pistacia</taxon>
    </lineage>
</organism>
<gene>
    <name evidence="1" type="ORF">Patl1_00194</name>
</gene>
<keyword evidence="2" id="KW-1185">Reference proteome</keyword>
<name>A0ACC1C6F4_9ROSI</name>